<dbReference type="WBParaSite" id="HPBE_0001284001-mRNA-1">
    <property type="protein sequence ID" value="HPBE_0001284001-mRNA-1"/>
    <property type="gene ID" value="HPBE_0001284001"/>
</dbReference>
<evidence type="ECO:0000313" key="1">
    <source>
        <dbReference type="EMBL" id="VDO93826.1"/>
    </source>
</evidence>
<accession>A0A183FWL7</accession>
<evidence type="ECO:0000313" key="2">
    <source>
        <dbReference type="Proteomes" id="UP000050761"/>
    </source>
</evidence>
<accession>A0A3P7YYB2</accession>
<name>A0A183FWL7_HELPZ</name>
<proteinExistence type="predicted"/>
<dbReference type="EMBL" id="UZAH01027658">
    <property type="protein sequence ID" value="VDO93826.1"/>
    <property type="molecule type" value="Genomic_DNA"/>
</dbReference>
<reference evidence="3" key="2">
    <citation type="submission" date="2019-09" db="UniProtKB">
        <authorList>
            <consortium name="WormBaseParasite"/>
        </authorList>
    </citation>
    <scope>IDENTIFICATION</scope>
</reference>
<evidence type="ECO:0000313" key="3">
    <source>
        <dbReference type="WBParaSite" id="HPBE_0001284001-mRNA-1"/>
    </source>
</evidence>
<sequence>MRDGIRSHDTGMVNGGVTAWVDGDCLDGLSRTSYYRFKSRREAIALRRLMSHFVASTVFYNIVDKSWIVSLQFQAVARVIS</sequence>
<dbReference type="Proteomes" id="UP000050761">
    <property type="component" value="Unassembled WGS sequence"/>
</dbReference>
<reference evidence="1 2" key="1">
    <citation type="submission" date="2018-11" db="EMBL/GenBank/DDBJ databases">
        <authorList>
            <consortium name="Pathogen Informatics"/>
        </authorList>
    </citation>
    <scope>NUCLEOTIDE SEQUENCE [LARGE SCALE GENOMIC DNA]</scope>
</reference>
<dbReference type="AlphaFoldDB" id="A0A183FWL7"/>
<gene>
    <name evidence="1" type="ORF">HPBE_LOCUS12841</name>
</gene>
<organism evidence="2 3">
    <name type="scientific">Heligmosomoides polygyrus</name>
    <name type="common">Parasitic roundworm</name>
    <dbReference type="NCBI Taxonomy" id="6339"/>
    <lineage>
        <taxon>Eukaryota</taxon>
        <taxon>Metazoa</taxon>
        <taxon>Ecdysozoa</taxon>
        <taxon>Nematoda</taxon>
        <taxon>Chromadorea</taxon>
        <taxon>Rhabditida</taxon>
        <taxon>Rhabditina</taxon>
        <taxon>Rhabditomorpha</taxon>
        <taxon>Strongyloidea</taxon>
        <taxon>Heligmosomidae</taxon>
        <taxon>Heligmosomoides</taxon>
    </lineage>
</organism>
<keyword evidence="2" id="KW-1185">Reference proteome</keyword>
<protein>
    <submittedName>
        <fullName evidence="3">Transposase</fullName>
    </submittedName>
</protein>